<dbReference type="AlphaFoldDB" id="A0A919C5H6"/>
<dbReference type="Proteomes" id="UP000619355">
    <property type="component" value="Unassembled WGS sequence"/>
</dbReference>
<comment type="caution">
    <text evidence="1">The sequence shown here is derived from an EMBL/GenBank/DDBJ whole genome shotgun (WGS) entry which is preliminary data.</text>
</comment>
<sequence>MWRREVSRGARNGVRPVEPVPVRRRAMIPYLFTRILSLECRSGSVRRQEGVHAWESVSVPGTPQKQRHVT</sequence>
<evidence type="ECO:0000313" key="1">
    <source>
        <dbReference type="EMBL" id="GHG51729.1"/>
    </source>
</evidence>
<organism evidence="1 2">
    <name type="scientific">Streptomyces capoamus</name>
    <dbReference type="NCBI Taxonomy" id="68183"/>
    <lineage>
        <taxon>Bacteria</taxon>
        <taxon>Bacillati</taxon>
        <taxon>Actinomycetota</taxon>
        <taxon>Actinomycetes</taxon>
        <taxon>Kitasatosporales</taxon>
        <taxon>Streptomycetaceae</taxon>
        <taxon>Streptomyces</taxon>
    </lineage>
</organism>
<keyword evidence="2" id="KW-1185">Reference proteome</keyword>
<accession>A0A919C5H6</accession>
<protein>
    <submittedName>
        <fullName evidence="1">Uncharacterized protein</fullName>
    </submittedName>
</protein>
<dbReference type="EMBL" id="BNBF01000009">
    <property type="protein sequence ID" value="GHG51729.1"/>
    <property type="molecule type" value="Genomic_DNA"/>
</dbReference>
<evidence type="ECO:0000313" key="2">
    <source>
        <dbReference type="Proteomes" id="UP000619355"/>
    </source>
</evidence>
<reference evidence="2" key="1">
    <citation type="journal article" date="2019" name="Int. J. Syst. Evol. Microbiol.">
        <title>The Global Catalogue of Microorganisms (GCM) 10K type strain sequencing project: providing services to taxonomists for standard genome sequencing and annotation.</title>
        <authorList>
            <consortium name="The Broad Institute Genomics Platform"/>
            <consortium name="The Broad Institute Genome Sequencing Center for Infectious Disease"/>
            <person name="Wu L."/>
            <person name="Ma J."/>
        </authorList>
    </citation>
    <scope>NUCLEOTIDE SEQUENCE [LARGE SCALE GENOMIC DNA]</scope>
    <source>
        <strain evidence="2">JCM 4253</strain>
    </source>
</reference>
<gene>
    <name evidence="1" type="ORF">GCM10018980_34660</name>
</gene>
<name>A0A919C5H6_9ACTN</name>
<proteinExistence type="predicted"/>